<dbReference type="InterPro" id="IPR058563">
    <property type="entry name" value="Trs120_TRAPPC9_N"/>
</dbReference>
<dbReference type="InterPro" id="IPR013935">
    <property type="entry name" value="Trs120_TRAPPC9"/>
</dbReference>
<dbReference type="EMBL" id="JAYWIO010000005">
    <property type="protein sequence ID" value="KAK7260921.1"/>
    <property type="molecule type" value="Genomic_DNA"/>
</dbReference>
<evidence type="ECO:0000313" key="4">
    <source>
        <dbReference type="Proteomes" id="UP001372338"/>
    </source>
</evidence>
<dbReference type="PANTHER" id="PTHR21512:SF5">
    <property type="entry name" value="TRAFFICKING PROTEIN PARTICLE COMPLEX SUBUNIT 9"/>
    <property type="match status" value="1"/>
</dbReference>
<feature type="region of interest" description="Disordered" evidence="1">
    <location>
        <begin position="126"/>
        <end position="174"/>
    </location>
</feature>
<feature type="domain" description="Trs120/TRAPPC9 N-terminal" evidence="2">
    <location>
        <begin position="4"/>
        <end position="60"/>
    </location>
</feature>
<dbReference type="Proteomes" id="UP001372338">
    <property type="component" value="Unassembled WGS sequence"/>
</dbReference>
<proteinExistence type="predicted"/>
<gene>
    <name evidence="3" type="ORF">RIF29_27222</name>
</gene>
<evidence type="ECO:0000313" key="3">
    <source>
        <dbReference type="EMBL" id="KAK7260921.1"/>
    </source>
</evidence>
<dbReference type="AlphaFoldDB" id="A0AAN9I5D0"/>
<name>A0AAN9I5D0_CROPI</name>
<feature type="compositionally biased region" description="Basic and acidic residues" evidence="1">
    <location>
        <begin position="146"/>
        <end position="164"/>
    </location>
</feature>
<dbReference type="GO" id="GO:0005802">
    <property type="term" value="C:trans-Golgi network"/>
    <property type="evidence" value="ECO:0007669"/>
    <property type="project" value="TreeGrafter"/>
</dbReference>
<keyword evidence="4" id="KW-1185">Reference proteome</keyword>
<protein>
    <recommendedName>
        <fullName evidence="2">Trs120/TRAPPC9 N-terminal domain-containing protein</fullName>
    </recommendedName>
</protein>
<evidence type="ECO:0000259" key="2">
    <source>
        <dbReference type="Pfam" id="PF08626"/>
    </source>
</evidence>
<dbReference type="PANTHER" id="PTHR21512">
    <property type="entry name" value="TRAFFICKING PROTEIN PARTICLE COMPLEX SUBUNIT 9"/>
    <property type="match status" value="1"/>
</dbReference>
<reference evidence="3 4" key="1">
    <citation type="submission" date="2024-01" db="EMBL/GenBank/DDBJ databases">
        <title>The genomes of 5 underutilized Papilionoideae crops provide insights into root nodulation and disease resistanc.</title>
        <authorList>
            <person name="Yuan L."/>
        </authorList>
    </citation>
    <scope>NUCLEOTIDE SEQUENCE [LARGE SCALE GENOMIC DNA]</scope>
    <source>
        <strain evidence="3">ZHUSHIDOU_FW_LH</strain>
        <tissue evidence="3">Leaf</tissue>
    </source>
</reference>
<accession>A0AAN9I5D0</accession>
<dbReference type="Pfam" id="PF08626">
    <property type="entry name" value="TRAPPC9-Trs120"/>
    <property type="match status" value="1"/>
</dbReference>
<evidence type="ECO:0000256" key="1">
    <source>
        <dbReference type="SAM" id="MobiDB-lite"/>
    </source>
</evidence>
<organism evidence="3 4">
    <name type="scientific">Crotalaria pallida</name>
    <name type="common">Smooth rattlebox</name>
    <name type="synonym">Crotalaria striata</name>
    <dbReference type="NCBI Taxonomy" id="3830"/>
    <lineage>
        <taxon>Eukaryota</taxon>
        <taxon>Viridiplantae</taxon>
        <taxon>Streptophyta</taxon>
        <taxon>Embryophyta</taxon>
        <taxon>Tracheophyta</taxon>
        <taxon>Spermatophyta</taxon>
        <taxon>Magnoliopsida</taxon>
        <taxon>eudicotyledons</taxon>
        <taxon>Gunneridae</taxon>
        <taxon>Pentapetalae</taxon>
        <taxon>rosids</taxon>
        <taxon>fabids</taxon>
        <taxon>Fabales</taxon>
        <taxon>Fabaceae</taxon>
        <taxon>Papilionoideae</taxon>
        <taxon>50 kb inversion clade</taxon>
        <taxon>genistoids sensu lato</taxon>
        <taxon>core genistoids</taxon>
        <taxon>Crotalarieae</taxon>
        <taxon>Crotalaria</taxon>
    </lineage>
</organism>
<sequence length="174" mass="19531">MQLKKRRPGRVQKAMGDYCMLAGSPVDANAHYQIALELTKMTGDDLWYAGAMRGSICAMLASGTSEYTGNSATTENCKKKKSEAKLYEEARFLHKERKCLAEEIANQNATLRALRARNERLKRMKESLADEPQQKIVPSRALISATKDDTYQRAEDSKAARTELPDLNMLPSEE</sequence>
<comment type="caution">
    <text evidence="3">The sequence shown here is derived from an EMBL/GenBank/DDBJ whole genome shotgun (WGS) entry which is preliminary data.</text>
</comment>